<dbReference type="EMBL" id="JBHSDV010000001">
    <property type="protein sequence ID" value="MFC4386697.1"/>
    <property type="molecule type" value="Genomic_DNA"/>
</dbReference>
<keyword evidence="6 7" id="KW-0472">Membrane</keyword>
<keyword evidence="5 7" id="KW-1133">Transmembrane helix</keyword>
<evidence type="ECO:0000256" key="4">
    <source>
        <dbReference type="ARBA" id="ARBA00022692"/>
    </source>
</evidence>
<reference evidence="10" key="1">
    <citation type="journal article" date="2019" name="Int. J. Syst. Evol. Microbiol.">
        <title>The Global Catalogue of Microorganisms (GCM) 10K type strain sequencing project: providing services to taxonomists for standard genome sequencing and annotation.</title>
        <authorList>
            <consortium name="The Broad Institute Genomics Platform"/>
            <consortium name="The Broad Institute Genome Sequencing Center for Infectious Disease"/>
            <person name="Wu L."/>
            <person name="Ma J."/>
        </authorList>
    </citation>
    <scope>NUCLEOTIDE SEQUENCE [LARGE SCALE GENOMIC DNA]</scope>
    <source>
        <strain evidence="10">KACC 14058</strain>
    </source>
</reference>
<evidence type="ECO:0000256" key="2">
    <source>
        <dbReference type="ARBA" id="ARBA00010792"/>
    </source>
</evidence>
<name>A0ABV8VRX4_9BACI</name>
<evidence type="ECO:0000256" key="1">
    <source>
        <dbReference type="ARBA" id="ARBA00004651"/>
    </source>
</evidence>
<keyword evidence="4 7" id="KW-0812">Transmembrane</keyword>
<feature type="transmembrane region" description="Helical" evidence="7">
    <location>
        <begin position="178"/>
        <end position="196"/>
    </location>
</feature>
<gene>
    <name evidence="9" type="ORF">ACFOZ1_02630</name>
</gene>
<evidence type="ECO:0000313" key="9">
    <source>
        <dbReference type="EMBL" id="MFC4386697.1"/>
    </source>
</evidence>
<evidence type="ECO:0000259" key="8">
    <source>
        <dbReference type="Pfam" id="PF09335"/>
    </source>
</evidence>
<dbReference type="Proteomes" id="UP001595880">
    <property type="component" value="Unassembled WGS sequence"/>
</dbReference>
<evidence type="ECO:0000313" key="10">
    <source>
        <dbReference type="Proteomes" id="UP001595880"/>
    </source>
</evidence>
<keyword evidence="10" id="KW-1185">Reference proteome</keyword>
<organism evidence="9 10">
    <name type="scientific">Gracilibacillus marinus</name>
    <dbReference type="NCBI Taxonomy" id="630535"/>
    <lineage>
        <taxon>Bacteria</taxon>
        <taxon>Bacillati</taxon>
        <taxon>Bacillota</taxon>
        <taxon>Bacilli</taxon>
        <taxon>Bacillales</taxon>
        <taxon>Bacillaceae</taxon>
        <taxon>Gracilibacillus</taxon>
    </lineage>
</organism>
<comment type="subcellular location">
    <subcellularLocation>
        <location evidence="1">Cell membrane</location>
        <topology evidence="1">Multi-pass membrane protein</topology>
    </subcellularLocation>
</comment>
<feature type="transmembrane region" description="Helical" evidence="7">
    <location>
        <begin position="50"/>
        <end position="71"/>
    </location>
</feature>
<comment type="caution">
    <text evidence="9">The sequence shown here is derived from an EMBL/GenBank/DDBJ whole genome shotgun (WGS) entry which is preliminary data.</text>
</comment>
<evidence type="ECO:0000256" key="7">
    <source>
        <dbReference type="SAM" id="Phobius"/>
    </source>
</evidence>
<evidence type="ECO:0000256" key="6">
    <source>
        <dbReference type="ARBA" id="ARBA00023136"/>
    </source>
</evidence>
<keyword evidence="3" id="KW-1003">Cell membrane</keyword>
<dbReference type="InterPro" id="IPR051311">
    <property type="entry name" value="DedA_domain"/>
</dbReference>
<feature type="transmembrane region" description="Helical" evidence="7">
    <location>
        <begin position="12"/>
        <end position="30"/>
    </location>
</feature>
<dbReference type="PANTHER" id="PTHR42709:SF6">
    <property type="entry name" value="UNDECAPRENYL PHOSPHATE TRANSPORTER A"/>
    <property type="match status" value="1"/>
</dbReference>
<comment type="similarity">
    <text evidence="2">Belongs to the DedA family.</text>
</comment>
<dbReference type="Pfam" id="PF09335">
    <property type="entry name" value="VTT_dom"/>
    <property type="match status" value="1"/>
</dbReference>
<evidence type="ECO:0000256" key="5">
    <source>
        <dbReference type="ARBA" id="ARBA00022989"/>
    </source>
</evidence>
<dbReference type="InterPro" id="IPR032816">
    <property type="entry name" value="VTT_dom"/>
</dbReference>
<sequence>MQAFITDMMEQYGYIGVFLLMALENIFPPIPSEIILPFSGFMTTHSNLTWTGVLIASTVGSVFGAILLYCIGRLVTIQRLETIIDKWGHVLRLSRADLYKADRAFTKYSYWTVLFCRMIPLIRSLISIPAGMTKMKIGIFLFFTTIGTVIWNALLITIGSSLGENWSSILGWMDTYSIITYSVLMIGFLFLVFRLIKSKK</sequence>
<accession>A0ABV8VRX4</accession>
<dbReference type="RefSeq" id="WP_390195541.1">
    <property type="nucleotide sequence ID" value="NZ_JBHSDV010000001.1"/>
</dbReference>
<feature type="domain" description="VTT" evidence="8">
    <location>
        <begin position="30"/>
        <end position="160"/>
    </location>
</feature>
<dbReference type="PANTHER" id="PTHR42709">
    <property type="entry name" value="ALKALINE PHOSPHATASE LIKE PROTEIN"/>
    <property type="match status" value="1"/>
</dbReference>
<feature type="transmembrane region" description="Helical" evidence="7">
    <location>
        <begin position="137"/>
        <end position="158"/>
    </location>
</feature>
<proteinExistence type="inferred from homology"/>
<protein>
    <submittedName>
        <fullName evidence="9">DedA family protein</fullName>
    </submittedName>
</protein>
<evidence type="ECO:0000256" key="3">
    <source>
        <dbReference type="ARBA" id="ARBA00022475"/>
    </source>
</evidence>